<dbReference type="Proteomes" id="UP000595897">
    <property type="component" value="Chromosome"/>
</dbReference>
<evidence type="ECO:0000256" key="1">
    <source>
        <dbReference type="SAM" id="MobiDB-lite"/>
    </source>
</evidence>
<organism evidence="2 3">
    <name type="scientific">Anaeromicropila herbilytica</name>
    <dbReference type="NCBI Taxonomy" id="2785025"/>
    <lineage>
        <taxon>Bacteria</taxon>
        <taxon>Bacillati</taxon>
        <taxon>Bacillota</taxon>
        <taxon>Clostridia</taxon>
        <taxon>Lachnospirales</taxon>
        <taxon>Lachnospiraceae</taxon>
        <taxon>Anaeromicropila</taxon>
    </lineage>
</organism>
<dbReference type="KEGG" id="ahb:bsdtb5_15200"/>
<dbReference type="RefSeq" id="WP_271715461.1">
    <property type="nucleotide sequence ID" value="NZ_AP024169.1"/>
</dbReference>
<protein>
    <submittedName>
        <fullName evidence="2">Uncharacterized protein</fullName>
    </submittedName>
</protein>
<name>A0A7R7EK12_9FIRM</name>
<accession>A0A7R7EK12</accession>
<proteinExistence type="predicted"/>
<gene>
    <name evidence="2" type="ORF">bsdtb5_15200</name>
</gene>
<reference evidence="2 3" key="1">
    <citation type="submission" date="2020-11" db="EMBL/GenBank/DDBJ databases">
        <title>Draft genome sequencing of a Lachnospiraceae strain isolated from anoxic soil subjected to BSD treatment.</title>
        <authorList>
            <person name="Uek A."/>
            <person name="Tonouchi A."/>
        </authorList>
    </citation>
    <scope>NUCLEOTIDE SEQUENCE [LARGE SCALE GENOMIC DNA]</scope>
    <source>
        <strain evidence="2 3">TB5</strain>
    </source>
</reference>
<evidence type="ECO:0000313" key="2">
    <source>
        <dbReference type="EMBL" id="BCN30225.1"/>
    </source>
</evidence>
<feature type="region of interest" description="Disordered" evidence="1">
    <location>
        <begin position="133"/>
        <end position="175"/>
    </location>
</feature>
<dbReference type="EMBL" id="AP024169">
    <property type="protein sequence ID" value="BCN30225.1"/>
    <property type="molecule type" value="Genomic_DNA"/>
</dbReference>
<sequence length="198" mass="22719">MKLNQVQSLNINQKSAVDIINNVFAKNEEEKVAMEQKKQAYAQKICQKVQAGKKLTAAELNFLRETDPVTYMKAIKLQYKRQAVENHLKNCSSKEEVEDVISMELGSISKEDPDKEAMINAVQEAVKEYKKTDKYQGLPEKSKEEKRVHKSTKNQDSGIENSQKENTRNSIEYNTQLGTYQEVYLSDSVEDMPFDLKS</sequence>
<keyword evidence="3" id="KW-1185">Reference proteome</keyword>
<evidence type="ECO:0000313" key="3">
    <source>
        <dbReference type="Proteomes" id="UP000595897"/>
    </source>
</evidence>
<feature type="compositionally biased region" description="Basic and acidic residues" evidence="1">
    <location>
        <begin position="133"/>
        <end position="147"/>
    </location>
</feature>
<dbReference type="AlphaFoldDB" id="A0A7R7EK12"/>